<dbReference type="Gene3D" id="3.10.180.10">
    <property type="entry name" value="2,3-Dihydroxybiphenyl 1,2-Dioxygenase, domain 1"/>
    <property type="match status" value="1"/>
</dbReference>
<sequence>MTRTQGLFINLPIADIARTRAFYTALGFEINENFSDDNAVAVVLGDKQFAMLLKREFFQTFTKLELADPTKYVQSLVAIQFDDKKEVDAIVEAALGNGGGEPHPPEDMGFMYQRAFSDPDGHGWGPFWMDPAGIPEDH</sequence>
<dbReference type="STRING" id="1604334.SAMN05421546_0865"/>
<keyword evidence="3" id="KW-1185">Reference proteome</keyword>
<dbReference type="SUPFAM" id="SSF54593">
    <property type="entry name" value="Glyoxalase/Bleomycin resistance protein/Dihydroxybiphenyl dioxygenase"/>
    <property type="match status" value="1"/>
</dbReference>
<dbReference type="InterPro" id="IPR029068">
    <property type="entry name" value="Glyas_Bleomycin-R_OHBP_Dase"/>
</dbReference>
<dbReference type="PANTHER" id="PTHR36503:SF2">
    <property type="entry name" value="BLR2408 PROTEIN"/>
    <property type="match status" value="1"/>
</dbReference>
<name>A0A1N6R194_9GAMM</name>
<reference evidence="3" key="1">
    <citation type="submission" date="2017-01" db="EMBL/GenBank/DDBJ databases">
        <authorList>
            <person name="Varghese N."/>
            <person name="Submissions S."/>
        </authorList>
    </citation>
    <scope>NUCLEOTIDE SEQUENCE [LARGE SCALE GENOMIC DNA]</scope>
    <source>
        <strain evidence="3">UM1</strain>
    </source>
</reference>
<dbReference type="AlphaFoldDB" id="A0A1N6R194"/>
<gene>
    <name evidence="2" type="ORF">SAMN05421546_0865</name>
</gene>
<dbReference type="Proteomes" id="UP000241788">
    <property type="component" value="Unassembled WGS sequence"/>
</dbReference>
<dbReference type="RefSeq" id="WP_076585648.1">
    <property type="nucleotide sequence ID" value="NZ_FTLW01000002.1"/>
</dbReference>
<dbReference type="Pfam" id="PF22677">
    <property type="entry name" value="Ble-like_N"/>
    <property type="match status" value="1"/>
</dbReference>
<evidence type="ECO:0000313" key="3">
    <source>
        <dbReference type="Proteomes" id="UP000241788"/>
    </source>
</evidence>
<accession>A0A1N6R194</accession>
<evidence type="ECO:0000313" key="2">
    <source>
        <dbReference type="EMBL" id="SIQ22635.1"/>
    </source>
</evidence>
<evidence type="ECO:0000259" key="1">
    <source>
        <dbReference type="Pfam" id="PF22677"/>
    </source>
</evidence>
<feature type="domain" description="Glyoxalase/Bleomycin resistance-like N-terminal" evidence="1">
    <location>
        <begin position="7"/>
        <end position="43"/>
    </location>
</feature>
<proteinExistence type="predicted"/>
<dbReference type="PANTHER" id="PTHR36503">
    <property type="entry name" value="BLR2520 PROTEIN"/>
    <property type="match status" value="1"/>
</dbReference>
<dbReference type="InterPro" id="IPR053863">
    <property type="entry name" value="Glyoxy/Ble-like_N"/>
</dbReference>
<dbReference type="EMBL" id="FTLW01000002">
    <property type="protein sequence ID" value="SIQ22635.1"/>
    <property type="molecule type" value="Genomic_DNA"/>
</dbReference>
<protein>
    <recommendedName>
        <fullName evidence="1">Glyoxalase/Bleomycin resistance-like N-terminal domain-containing protein</fullName>
    </recommendedName>
</protein>
<dbReference type="OrthoDB" id="4265398at2"/>
<organism evidence="2 3">
    <name type="scientific">Solilutibacter tolerans</name>
    <dbReference type="NCBI Taxonomy" id="1604334"/>
    <lineage>
        <taxon>Bacteria</taxon>
        <taxon>Pseudomonadati</taxon>
        <taxon>Pseudomonadota</taxon>
        <taxon>Gammaproteobacteria</taxon>
        <taxon>Lysobacterales</taxon>
        <taxon>Lysobacteraceae</taxon>
        <taxon>Solilutibacter</taxon>
    </lineage>
</organism>